<evidence type="ECO:0000313" key="2">
    <source>
        <dbReference type="EMBL" id="KUM50261.1"/>
    </source>
</evidence>
<sequence>MRRYEREETRMSTLPASYIYQPSFLSRWSSPYRASPSSRWRRWRPLWSSGLTAPLPHHMNSESLSYCREFVPHPTGPLPLVESSLAHPHPIGKIGVFI</sequence>
<accession>A0A101M397</accession>
<dbReference type="AlphaFoldDB" id="A0A101M397"/>
<name>A0A101M397_PICGL</name>
<geneLocation type="mitochondrion" evidence="2"/>
<dbReference type="EMBL" id="LKAM01000001">
    <property type="protein sequence ID" value="KUM50236.1"/>
    <property type="molecule type" value="Genomic_DNA"/>
</dbReference>
<gene>
    <name evidence="2" type="ORF">ABT39_MTgene104</name>
    <name evidence="1" type="ORF">ABT39_MTgene79</name>
</gene>
<comment type="caution">
    <text evidence="2">The sequence shown here is derived from an EMBL/GenBank/DDBJ whole genome shotgun (WGS) entry which is preliminary data.</text>
</comment>
<proteinExistence type="predicted"/>
<keyword evidence="2" id="KW-0496">Mitochondrion</keyword>
<protein>
    <submittedName>
        <fullName evidence="2">Uncharacterized protein</fullName>
    </submittedName>
</protein>
<evidence type="ECO:0000313" key="1">
    <source>
        <dbReference type="EMBL" id="KUM50236.1"/>
    </source>
</evidence>
<dbReference type="EMBL" id="LKAM01000001">
    <property type="protein sequence ID" value="KUM50261.1"/>
    <property type="molecule type" value="Genomic_DNA"/>
</dbReference>
<reference evidence="2" key="1">
    <citation type="journal article" date="2015" name="Genome Biol. Evol.">
        <title>Organellar Genomes of White Spruce (Picea glauca): Assembly and Annotation.</title>
        <authorList>
            <person name="Jackman S.D."/>
            <person name="Warren R.L."/>
            <person name="Gibb E.A."/>
            <person name="Vandervalk B.P."/>
            <person name="Mohamadi H."/>
            <person name="Chu J."/>
            <person name="Raymond A."/>
            <person name="Pleasance S."/>
            <person name="Coope R."/>
            <person name="Wildung M.R."/>
            <person name="Ritland C.E."/>
            <person name="Bousquet J."/>
            <person name="Jones S.J."/>
            <person name="Bohlmann J."/>
            <person name="Birol I."/>
        </authorList>
    </citation>
    <scope>NUCLEOTIDE SEQUENCE [LARGE SCALE GENOMIC DNA]</scope>
    <source>
        <tissue evidence="2">Flushing bud</tissue>
    </source>
</reference>
<organism evidence="2">
    <name type="scientific">Picea glauca</name>
    <name type="common">White spruce</name>
    <name type="synonym">Pinus glauca</name>
    <dbReference type="NCBI Taxonomy" id="3330"/>
    <lineage>
        <taxon>Eukaryota</taxon>
        <taxon>Viridiplantae</taxon>
        <taxon>Streptophyta</taxon>
        <taxon>Embryophyta</taxon>
        <taxon>Tracheophyta</taxon>
        <taxon>Spermatophyta</taxon>
        <taxon>Pinopsida</taxon>
        <taxon>Pinidae</taxon>
        <taxon>Conifers I</taxon>
        <taxon>Pinales</taxon>
        <taxon>Pinaceae</taxon>
        <taxon>Picea</taxon>
    </lineage>
</organism>